<name>A0A543D419_9PSEU</name>
<evidence type="ECO:0000313" key="3">
    <source>
        <dbReference type="Proteomes" id="UP000315677"/>
    </source>
</evidence>
<dbReference type="OrthoDB" id="3538051at2"/>
<evidence type="ECO:0000256" key="1">
    <source>
        <dbReference type="SAM" id="MobiDB-lite"/>
    </source>
</evidence>
<comment type="caution">
    <text evidence="2">The sequence shown here is derived from an EMBL/GenBank/DDBJ whole genome shotgun (WGS) entry which is preliminary data.</text>
</comment>
<gene>
    <name evidence="2" type="ORF">FB558_7115</name>
</gene>
<dbReference type="EMBL" id="VFPA01000005">
    <property type="protein sequence ID" value="TQM04086.1"/>
    <property type="molecule type" value="Genomic_DNA"/>
</dbReference>
<feature type="region of interest" description="Disordered" evidence="1">
    <location>
        <begin position="79"/>
        <end position="108"/>
    </location>
</feature>
<accession>A0A543D419</accession>
<keyword evidence="3" id="KW-1185">Reference proteome</keyword>
<dbReference type="RefSeq" id="WP_142061181.1">
    <property type="nucleotide sequence ID" value="NZ_VFPA01000005.1"/>
</dbReference>
<proteinExistence type="predicted"/>
<sequence>MKRLFWLGLGLAVGVYATRRASEAAQRLTPAGVGANLADGLRELGAGLGAFGAEVRAGMTERERELATLVERRTGAPLPSIADAFADPEPAPAPRARARRAGGRGAGA</sequence>
<protein>
    <recommendedName>
        <fullName evidence="4">Secreted protein</fullName>
    </recommendedName>
</protein>
<evidence type="ECO:0008006" key="4">
    <source>
        <dbReference type="Google" id="ProtNLM"/>
    </source>
</evidence>
<evidence type="ECO:0000313" key="2">
    <source>
        <dbReference type="EMBL" id="TQM04086.1"/>
    </source>
</evidence>
<dbReference type="Proteomes" id="UP000315677">
    <property type="component" value="Unassembled WGS sequence"/>
</dbReference>
<reference evidence="2 3" key="1">
    <citation type="submission" date="2019-06" db="EMBL/GenBank/DDBJ databases">
        <title>Sequencing the genomes of 1000 actinobacteria strains.</title>
        <authorList>
            <person name="Klenk H.-P."/>
        </authorList>
    </citation>
    <scope>NUCLEOTIDE SEQUENCE [LARGE SCALE GENOMIC DNA]</scope>
    <source>
        <strain evidence="2 3">DSM 45301</strain>
    </source>
</reference>
<dbReference type="AlphaFoldDB" id="A0A543D419"/>
<organism evidence="2 3">
    <name type="scientific">Pseudonocardia kunmingensis</name>
    <dbReference type="NCBI Taxonomy" id="630975"/>
    <lineage>
        <taxon>Bacteria</taxon>
        <taxon>Bacillati</taxon>
        <taxon>Actinomycetota</taxon>
        <taxon>Actinomycetes</taxon>
        <taxon>Pseudonocardiales</taxon>
        <taxon>Pseudonocardiaceae</taxon>
        <taxon>Pseudonocardia</taxon>
    </lineage>
</organism>